<gene>
    <name evidence="2" type="primary">AVEN_69863_1</name>
    <name evidence="2" type="ORF">TNIN_63591</name>
</gene>
<evidence type="ECO:0000313" key="3">
    <source>
        <dbReference type="Proteomes" id="UP000886998"/>
    </source>
</evidence>
<evidence type="ECO:0000313" key="2">
    <source>
        <dbReference type="EMBL" id="GFS49930.1"/>
    </source>
</evidence>
<evidence type="ECO:0000256" key="1">
    <source>
        <dbReference type="SAM" id="Phobius"/>
    </source>
</evidence>
<keyword evidence="1" id="KW-0812">Transmembrane</keyword>
<feature type="transmembrane region" description="Helical" evidence="1">
    <location>
        <begin position="20"/>
        <end position="40"/>
    </location>
</feature>
<dbReference type="Proteomes" id="UP000886998">
    <property type="component" value="Unassembled WGS sequence"/>
</dbReference>
<dbReference type="EMBL" id="BMAV01026377">
    <property type="protein sequence ID" value="GFS49930.1"/>
    <property type="molecule type" value="Genomic_DNA"/>
</dbReference>
<keyword evidence="3" id="KW-1185">Reference proteome</keyword>
<dbReference type="OrthoDB" id="6430535at2759"/>
<sequence>MGLFWGGYRLAFMKHMRSEYFVSLVFTASCYLTFQLPIMISASMTNEMEKKARNTIKCLKCKVPHDLRETKFKEVSTKESDLTLWKIYVLDRSLLITSFGTLLSYGILLGTLGK</sequence>
<keyword evidence="1" id="KW-1133">Transmembrane helix</keyword>
<feature type="transmembrane region" description="Helical" evidence="1">
    <location>
        <begin position="94"/>
        <end position="112"/>
    </location>
</feature>
<name>A0A8X6MG27_9ARAC</name>
<organism evidence="2 3">
    <name type="scientific">Trichonephila inaurata madagascariensis</name>
    <dbReference type="NCBI Taxonomy" id="2747483"/>
    <lineage>
        <taxon>Eukaryota</taxon>
        <taxon>Metazoa</taxon>
        <taxon>Ecdysozoa</taxon>
        <taxon>Arthropoda</taxon>
        <taxon>Chelicerata</taxon>
        <taxon>Arachnida</taxon>
        <taxon>Araneae</taxon>
        <taxon>Araneomorphae</taxon>
        <taxon>Entelegynae</taxon>
        <taxon>Araneoidea</taxon>
        <taxon>Nephilidae</taxon>
        <taxon>Trichonephila</taxon>
        <taxon>Trichonephila inaurata</taxon>
    </lineage>
</organism>
<protein>
    <submittedName>
        <fullName evidence="2">Uncharacterized protein</fullName>
    </submittedName>
</protein>
<keyword evidence="1" id="KW-0472">Membrane</keyword>
<dbReference type="AlphaFoldDB" id="A0A8X6MG27"/>
<comment type="caution">
    <text evidence="2">The sequence shown here is derived from an EMBL/GenBank/DDBJ whole genome shotgun (WGS) entry which is preliminary data.</text>
</comment>
<proteinExistence type="predicted"/>
<accession>A0A8X6MG27</accession>
<reference evidence="2" key="1">
    <citation type="submission" date="2020-08" db="EMBL/GenBank/DDBJ databases">
        <title>Multicomponent nature underlies the extraordinary mechanical properties of spider dragline silk.</title>
        <authorList>
            <person name="Kono N."/>
            <person name="Nakamura H."/>
            <person name="Mori M."/>
            <person name="Yoshida Y."/>
            <person name="Ohtoshi R."/>
            <person name="Malay A.D."/>
            <person name="Moran D.A.P."/>
            <person name="Tomita M."/>
            <person name="Numata K."/>
            <person name="Arakawa K."/>
        </authorList>
    </citation>
    <scope>NUCLEOTIDE SEQUENCE</scope>
</reference>